<proteinExistence type="predicted"/>
<dbReference type="InterPro" id="IPR003646">
    <property type="entry name" value="SH3-like_bac-type"/>
</dbReference>
<evidence type="ECO:0000313" key="3">
    <source>
        <dbReference type="EMBL" id="PQA72544.1"/>
    </source>
</evidence>
<comment type="caution">
    <text evidence="3">The sequence shown here is derived from an EMBL/GenBank/DDBJ whole genome shotgun (WGS) entry which is preliminary data.</text>
</comment>
<dbReference type="RefSeq" id="WP_104756581.1">
    <property type="nucleotide sequence ID" value="NZ_JBHEEO010000002.1"/>
</dbReference>
<keyword evidence="1" id="KW-0732">Signal</keyword>
<feature type="domain" description="SH3b" evidence="2">
    <location>
        <begin position="39"/>
        <end position="88"/>
    </location>
</feature>
<dbReference type="EMBL" id="PTRC01000027">
    <property type="protein sequence ID" value="PQA72544.1"/>
    <property type="molecule type" value="Genomic_DNA"/>
</dbReference>
<name>A0A2S7IX16_9HYPH</name>
<dbReference type="OrthoDB" id="8457065at2"/>
<dbReference type="Pfam" id="PF08239">
    <property type="entry name" value="SH3_3"/>
    <property type="match status" value="1"/>
</dbReference>
<protein>
    <submittedName>
        <fullName evidence="3">Peptide-binding protein</fullName>
    </submittedName>
</protein>
<reference evidence="3 4" key="1">
    <citation type="submission" date="2018-02" db="EMBL/GenBank/DDBJ databases">
        <title>Draft genome sequence of Ochrobactrum oryzae found in Brazil.</title>
        <authorList>
            <person name="Cerdeira L."/>
            <person name="Andrade F."/>
            <person name="Zacariotto T."/>
            <person name="Barbosa B."/>
            <person name="Santos S."/>
            <person name="Cassetari V."/>
            <person name="Lincopan N."/>
        </authorList>
    </citation>
    <scope>NUCLEOTIDE SEQUENCE [LARGE SCALE GENOMIC DNA]</scope>
    <source>
        <strain evidence="3 4">OA447</strain>
    </source>
</reference>
<dbReference type="AlphaFoldDB" id="A0A2S7IX16"/>
<sequence>MNLFNNILINKRILGVAVFASVVSFSGIAAAAPAMLSASVNVRTGPGVSFGRIATFPAGMQVDAGPCRGGWCQVRNGRYFGWVSARYVRFGAYAGRPVYPARPGPNVIIEEDWGPDFGWYGPRRHGWRPDYVPPCSWRGCGPYGPPAWRRNWNPNWGVGPRVMRSWPPVGPDLPLIQPQRPLQPQRPIWGPGPAVGNTTGGGIHFGNIRPYHAGR</sequence>
<feature type="chain" id="PRO_5015660757" evidence="1">
    <location>
        <begin position="32"/>
        <end position="215"/>
    </location>
</feature>
<evidence type="ECO:0000259" key="2">
    <source>
        <dbReference type="Pfam" id="PF08239"/>
    </source>
</evidence>
<evidence type="ECO:0000256" key="1">
    <source>
        <dbReference type="SAM" id="SignalP"/>
    </source>
</evidence>
<evidence type="ECO:0000313" key="4">
    <source>
        <dbReference type="Proteomes" id="UP000238493"/>
    </source>
</evidence>
<keyword evidence="4" id="KW-1185">Reference proteome</keyword>
<dbReference type="Proteomes" id="UP000238493">
    <property type="component" value="Unassembled WGS sequence"/>
</dbReference>
<accession>A0A2S7IX16</accession>
<organism evidence="3 4">
    <name type="scientific">Brucella oryzae</name>
    <dbReference type="NCBI Taxonomy" id="335286"/>
    <lineage>
        <taxon>Bacteria</taxon>
        <taxon>Pseudomonadati</taxon>
        <taxon>Pseudomonadota</taxon>
        <taxon>Alphaproteobacteria</taxon>
        <taxon>Hyphomicrobiales</taxon>
        <taxon>Brucellaceae</taxon>
        <taxon>Brucella/Ochrobactrum group</taxon>
        <taxon>Brucella</taxon>
    </lineage>
</organism>
<feature type="signal peptide" evidence="1">
    <location>
        <begin position="1"/>
        <end position="31"/>
    </location>
</feature>
<dbReference type="Gene3D" id="2.30.30.40">
    <property type="entry name" value="SH3 Domains"/>
    <property type="match status" value="1"/>
</dbReference>
<gene>
    <name evidence="3" type="ORF">C3731_15730</name>
</gene>